<dbReference type="InterPro" id="IPR013249">
    <property type="entry name" value="RNA_pol_sigma70_r4_t2"/>
</dbReference>
<dbReference type="RefSeq" id="WP_148973454.1">
    <property type="nucleotide sequence ID" value="NZ_VTER01000002.1"/>
</dbReference>
<dbReference type="GO" id="GO:0006352">
    <property type="term" value="P:DNA-templated transcription initiation"/>
    <property type="evidence" value="ECO:0007669"/>
    <property type="project" value="InterPro"/>
</dbReference>
<dbReference type="GO" id="GO:0016987">
    <property type="term" value="F:sigma factor activity"/>
    <property type="evidence" value="ECO:0007669"/>
    <property type="project" value="InterPro"/>
</dbReference>
<organism evidence="2 3">
    <name type="scientific">Bacillus infantis</name>
    <dbReference type="NCBI Taxonomy" id="324767"/>
    <lineage>
        <taxon>Bacteria</taxon>
        <taxon>Bacillati</taxon>
        <taxon>Bacillota</taxon>
        <taxon>Bacilli</taxon>
        <taxon>Bacillales</taxon>
        <taxon>Bacillaceae</taxon>
        <taxon>Bacillus</taxon>
    </lineage>
</organism>
<dbReference type="SUPFAM" id="SSF88659">
    <property type="entry name" value="Sigma3 and sigma4 domains of RNA polymerase sigma factors"/>
    <property type="match status" value="1"/>
</dbReference>
<dbReference type="AlphaFoldDB" id="A0A5D4RJU4"/>
<evidence type="ECO:0000313" key="2">
    <source>
        <dbReference type="EMBL" id="TYS51069.1"/>
    </source>
</evidence>
<dbReference type="GO" id="GO:0003677">
    <property type="term" value="F:DNA binding"/>
    <property type="evidence" value="ECO:0007669"/>
    <property type="project" value="InterPro"/>
</dbReference>
<dbReference type="Proteomes" id="UP000322139">
    <property type="component" value="Unassembled WGS sequence"/>
</dbReference>
<dbReference type="EMBL" id="VTER01000002">
    <property type="protein sequence ID" value="TYS51069.1"/>
    <property type="molecule type" value="Genomic_DNA"/>
</dbReference>
<evidence type="ECO:0000313" key="3">
    <source>
        <dbReference type="Proteomes" id="UP000322139"/>
    </source>
</evidence>
<proteinExistence type="predicted"/>
<feature type="domain" description="RNA polymerase sigma factor 70 region 4 type 2" evidence="1">
    <location>
        <begin position="125"/>
        <end position="171"/>
    </location>
</feature>
<accession>A0A5D4RJU4</accession>
<sequence length="181" mass="21501">MEGREPSLVVREFLRQEEHQKLYEEYLDDPHEKNKARLEAAFKRYFRHVRFVSYLNKTIYYESRKFDMKARELRARYQLTLDRPAAEAESGAEPLTQLLEDETALRPFMEIPSGRLEDYTADPRLARIIKELTRRQQEILFYAFVRSLPDAETARLLGISPQAVSKTKNKAIETIRRKYNV</sequence>
<comment type="caution">
    <text evidence="2">The sequence shown here is derived from an EMBL/GenBank/DDBJ whole genome shotgun (WGS) entry which is preliminary data.</text>
</comment>
<dbReference type="InterPro" id="IPR036388">
    <property type="entry name" value="WH-like_DNA-bd_sf"/>
</dbReference>
<reference evidence="2 3" key="1">
    <citation type="submission" date="2019-08" db="EMBL/GenBank/DDBJ databases">
        <title>Bacillus genomes from the desert of Cuatro Cienegas, Coahuila.</title>
        <authorList>
            <person name="Olmedo-Alvarez G."/>
        </authorList>
    </citation>
    <scope>NUCLEOTIDE SEQUENCE [LARGE SCALE GENOMIC DNA]</scope>
    <source>
        <strain evidence="2 3">CH446_14T</strain>
    </source>
</reference>
<protein>
    <recommendedName>
        <fullName evidence="1">RNA polymerase sigma factor 70 region 4 type 2 domain-containing protein</fullName>
    </recommendedName>
</protein>
<dbReference type="InterPro" id="IPR013324">
    <property type="entry name" value="RNA_pol_sigma_r3/r4-like"/>
</dbReference>
<gene>
    <name evidence="2" type="ORF">FZD51_03220</name>
</gene>
<dbReference type="Gene3D" id="1.10.10.10">
    <property type="entry name" value="Winged helix-like DNA-binding domain superfamily/Winged helix DNA-binding domain"/>
    <property type="match status" value="1"/>
</dbReference>
<dbReference type="Pfam" id="PF08281">
    <property type="entry name" value="Sigma70_r4_2"/>
    <property type="match status" value="1"/>
</dbReference>
<name>A0A5D4RJU4_9BACI</name>
<evidence type="ECO:0000259" key="1">
    <source>
        <dbReference type="Pfam" id="PF08281"/>
    </source>
</evidence>